<keyword evidence="1" id="KW-0175">Coiled coil</keyword>
<name>A0A699ZT73_HAELA</name>
<organism evidence="2 3">
    <name type="scientific">Haematococcus lacustris</name>
    <name type="common">Green alga</name>
    <name type="synonym">Haematococcus pluvialis</name>
    <dbReference type="NCBI Taxonomy" id="44745"/>
    <lineage>
        <taxon>Eukaryota</taxon>
        <taxon>Viridiplantae</taxon>
        <taxon>Chlorophyta</taxon>
        <taxon>core chlorophytes</taxon>
        <taxon>Chlorophyceae</taxon>
        <taxon>CS clade</taxon>
        <taxon>Chlamydomonadales</taxon>
        <taxon>Haematococcaceae</taxon>
        <taxon>Haematococcus</taxon>
    </lineage>
</organism>
<accession>A0A699ZT73</accession>
<dbReference type="AlphaFoldDB" id="A0A699ZT73"/>
<dbReference type="Proteomes" id="UP000485058">
    <property type="component" value="Unassembled WGS sequence"/>
</dbReference>
<feature type="non-terminal residue" evidence="2">
    <location>
        <position position="56"/>
    </location>
</feature>
<proteinExistence type="predicted"/>
<comment type="caution">
    <text evidence="2">The sequence shown here is derived from an EMBL/GenBank/DDBJ whole genome shotgun (WGS) entry which is preliminary data.</text>
</comment>
<keyword evidence="3" id="KW-1185">Reference proteome</keyword>
<gene>
    <name evidence="2" type="ORF">HaLaN_23925</name>
</gene>
<sequence length="56" mass="6382">MYTPAATERALADALSKIQLLEQQVAIMNELQSHMEEQDSLITQLQELVVANRRNQ</sequence>
<evidence type="ECO:0000313" key="3">
    <source>
        <dbReference type="Proteomes" id="UP000485058"/>
    </source>
</evidence>
<dbReference type="EMBL" id="BLLF01002945">
    <property type="protein sequence ID" value="GFH25883.1"/>
    <property type="molecule type" value="Genomic_DNA"/>
</dbReference>
<feature type="coiled-coil region" evidence="1">
    <location>
        <begin position="11"/>
        <end position="48"/>
    </location>
</feature>
<protein>
    <submittedName>
        <fullName evidence="2">Uncharacterized protein</fullName>
    </submittedName>
</protein>
<evidence type="ECO:0000313" key="2">
    <source>
        <dbReference type="EMBL" id="GFH25883.1"/>
    </source>
</evidence>
<evidence type="ECO:0000256" key="1">
    <source>
        <dbReference type="SAM" id="Coils"/>
    </source>
</evidence>
<reference evidence="2 3" key="1">
    <citation type="submission" date="2020-02" db="EMBL/GenBank/DDBJ databases">
        <title>Draft genome sequence of Haematococcus lacustris strain NIES-144.</title>
        <authorList>
            <person name="Morimoto D."/>
            <person name="Nakagawa S."/>
            <person name="Yoshida T."/>
            <person name="Sawayama S."/>
        </authorList>
    </citation>
    <scope>NUCLEOTIDE SEQUENCE [LARGE SCALE GENOMIC DNA]</scope>
    <source>
        <strain evidence="2 3">NIES-144</strain>
    </source>
</reference>